<gene>
    <name evidence="1" type="ORF">ABR60_03805</name>
</gene>
<evidence type="ECO:0000313" key="2">
    <source>
        <dbReference type="Proteomes" id="UP000053941"/>
    </source>
</evidence>
<sequence length="228" mass="24143">MSKAKKPKGADPFQAEELARSAALEDAKDQKYVGSLLSIEADDERIATYLFEANLPGYQGWNWAVTVAKVDKQSSPTVCDVVLLPGTGALLAPDWIPYSSRITAGDVGVGTIVPTALDDPRLVPAASALPGDEELDLHELFEFGAGRNRILSIEGRDQAAKRWISGDRGPDTPMAQFAPKNCGTCGFYLPIAGSFRAAFGVCANAISPEDARVVAVNHGCGAHSEAIN</sequence>
<proteinExistence type="predicted"/>
<dbReference type="InterPro" id="IPR021391">
    <property type="entry name" value="DUF3027"/>
</dbReference>
<dbReference type="AlphaFoldDB" id="A0A0R2NZC4"/>
<evidence type="ECO:0008006" key="3">
    <source>
        <dbReference type="Google" id="ProtNLM"/>
    </source>
</evidence>
<dbReference type="Proteomes" id="UP000053941">
    <property type="component" value="Unassembled WGS sequence"/>
</dbReference>
<reference evidence="1 2" key="1">
    <citation type="submission" date="2015-10" db="EMBL/GenBank/DDBJ databases">
        <title>Metagenome-Assembled Genomes uncover a global brackish microbiome.</title>
        <authorList>
            <person name="Hugerth L.W."/>
            <person name="Larsson J."/>
            <person name="Alneberg J."/>
            <person name="Lindh M.V."/>
            <person name="Legrand C."/>
            <person name="Pinhassi J."/>
            <person name="Andersson A.F."/>
        </authorList>
    </citation>
    <scope>NUCLEOTIDE SEQUENCE [LARGE SCALE GENOMIC DNA]</scope>
    <source>
        <strain evidence="1">BACL2 MAG-120802-bin41</strain>
    </source>
</reference>
<evidence type="ECO:0000313" key="1">
    <source>
        <dbReference type="EMBL" id="KRO31253.1"/>
    </source>
</evidence>
<dbReference type="Pfam" id="PF11228">
    <property type="entry name" value="DUF3027"/>
    <property type="match status" value="1"/>
</dbReference>
<organism evidence="1 2">
    <name type="scientific">Actinobacteria bacterium BACL2 MAG-120802-bin41</name>
    <dbReference type="NCBI Taxonomy" id="1655568"/>
    <lineage>
        <taxon>Bacteria</taxon>
        <taxon>Bacillati</taxon>
        <taxon>Actinomycetota</taxon>
        <taxon>Actinomycetes</taxon>
        <taxon>Actinomycetes incertae sedis</taxon>
        <taxon>ac1 cluster</taxon>
    </lineage>
</organism>
<protein>
    <recommendedName>
        <fullName evidence="3">DUF3027 domain-containing protein</fullName>
    </recommendedName>
</protein>
<accession>A0A0R2NZC4</accession>
<dbReference type="EMBL" id="LIAS01000009">
    <property type="protein sequence ID" value="KRO31253.1"/>
    <property type="molecule type" value="Genomic_DNA"/>
</dbReference>
<name>A0A0R2NZC4_9ACTN</name>
<comment type="caution">
    <text evidence="1">The sequence shown here is derived from an EMBL/GenBank/DDBJ whole genome shotgun (WGS) entry which is preliminary data.</text>
</comment>